<dbReference type="RefSeq" id="WP_013186072.1">
    <property type="nucleotide sequence ID" value="NC_014230.1"/>
</dbReference>
<evidence type="ECO:0000256" key="1">
    <source>
        <dbReference type="SAM" id="SignalP"/>
    </source>
</evidence>
<name>A3U577_CROAH</name>
<dbReference type="EMBL" id="CP002046">
    <property type="protein sequence ID" value="EAP87394.1"/>
    <property type="molecule type" value="Genomic_DNA"/>
</dbReference>
<dbReference type="STRING" id="216432.CA2559_01525"/>
<protein>
    <submittedName>
        <fullName evidence="2">Uncharacterized protein</fullName>
    </submittedName>
</protein>
<accession>A3U577</accession>
<organism evidence="2 3">
    <name type="scientific">Croceibacter atlanticus (strain ATCC BAA-628 / JCM 21780 / CIP 108009 / IAM 15332 / KCTC 12090 / HTCC2559)</name>
    <dbReference type="NCBI Taxonomy" id="216432"/>
    <lineage>
        <taxon>Bacteria</taxon>
        <taxon>Pseudomonadati</taxon>
        <taxon>Bacteroidota</taxon>
        <taxon>Flavobacteriia</taxon>
        <taxon>Flavobacteriales</taxon>
        <taxon>Flavobacteriaceae</taxon>
        <taxon>Croceibacter</taxon>
    </lineage>
</organism>
<reference evidence="2 3" key="1">
    <citation type="journal article" date="2010" name="J. Bacteriol.">
        <title>The complete genome sequence of Croceibacter atlanticus HTCC2559T.</title>
        <authorList>
            <person name="Oh H.M."/>
            <person name="Kang I."/>
            <person name="Ferriera S."/>
            <person name="Giovannoni S.J."/>
            <person name="Cho J.C."/>
        </authorList>
    </citation>
    <scope>NUCLEOTIDE SEQUENCE [LARGE SCALE GENOMIC DNA]</scope>
    <source>
        <strain evidence="3">ATCC BAA-628 / HTCC2559 / KCTC 12090</strain>
    </source>
</reference>
<keyword evidence="3" id="KW-1185">Reference proteome</keyword>
<dbReference type="KEGG" id="cat:CA2559_01525"/>
<gene>
    <name evidence="2" type="ordered locus">CA2559_01525</name>
</gene>
<evidence type="ECO:0000313" key="2">
    <source>
        <dbReference type="EMBL" id="EAP87394.1"/>
    </source>
</evidence>
<dbReference type="AlphaFoldDB" id="A3U577"/>
<dbReference type="SUPFAM" id="SSF160574">
    <property type="entry name" value="BT0923-like"/>
    <property type="match status" value="1"/>
</dbReference>
<feature type="chain" id="PRO_5002660220" evidence="1">
    <location>
        <begin position="23"/>
        <end position="108"/>
    </location>
</feature>
<evidence type="ECO:0000313" key="3">
    <source>
        <dbReference type="Proteomes" id="UP000002297"/>
    </source>
</evidence>
<dbReference type="GeneID" id="89454443"/>
<dbReference type="eggNOG" id="ENOG5032Y3T">
    <property type="taxonomic scope" value="Bacteria"/>
</dbReference>
<sequence>MKKIIYTAVIALGAIGFTNAQATTPVAANTEASVEVKAESLLQEKYVEIKATDLPQEVQTALSKDFEGATLNKAYINSKNEYKLTLTTAEDTEATVYATAEGEWIKKK</sequence>
<dbReference type="HOGENOM" id="CLU_155057_1_0_10"/>
<proteinExistence type="predicted"/>
<dbReference type="OrthoDB" id="1099258at2"/>
<dbReference type="Proteomes" id="UP000002297">
    <property type="component" value="Chromosome"/>
</dbReference>
<keyword evidence="1" id="KW-0732">Signal</keyword>
<feature type="signal peptide" evidence="1">
    <location>
        <begin position="1"/>
        <end position="22"/>
    </location>
</feature>